<dbReference type="PROSITE" id="PS50206">
    <property type="entry name" value="RHODANESE_3"/>
    <property type="match status" value="1"/>
</dbReference>
<comment type="caution">
    <text evidence="2">The sequence shown here is derived from an EMBL/GenBank/DDBJ whole genome shotgun (WGS) entry which is preliminary data.</text>
</comment>
<evidence type="ECO:0000259" key="1">
    <source>
        <dbReference type="PROSITE" id="PS50206"/>
    </source>
</evidence>
<feature type="non-terminal residue" evidence="2">
    <location>
        <position position="68"/>
    </location>
</feature>
<proteinExistence type="predicted"/>
<dbReference type="InterPro" id="IPR036291">
    <property type="entry name" value="NAD(P)-bd_dom_sf"/>
</dbReference>
<protein>
    <recommendedName>
        <fullName evidence="1">Rhodanese domain-containing protein</fullName>
    </recommendedName>
</protein>
<dbReference type="InterPro" id="IPR001763">
    <property type="entry name" value="Rhodanese-like_dom"/>
</dbReference>
<reference evidence="2" key="1">
    <citation type="journal article" date="2014" name="Front. Microbiol.">
        <title>High frequency of phylogenetically diverse reductive dehalogenase-homologous genes in deep subseafloor sedimentary metagenomes.</title>
        <authorList>
            <person name="Kawai M."/>
            <person name="Futagami T."/>
            <person name="Toyoda A."/>
            <person name="Takaki Y."/>
            <person name="Nishi S."/>
            <person name="Hori S."/>
            <person name="Arai W."/>
            <person name="Tsubouchi T."/>
            <person name="Morono Y."/>
            <person name="Uchiyama I."/>
            <person name="Ito T."/>
            <person name="Fujiyama A."/>
            <person name="Inagaki F."/>
            <person name="Takami H."/>
        </authorList>
    </citation>
    <scope>NUCLEOTIDE SEQUENCE</scope>
    <source>
        <strain evidence="2">Expedition CK06-06</strain>
    </source>
</reference>
<dbReference type="EMBL" id="BARS01055956">
    <property type="protein sequence ID" value="GAG50417.1"/>
    <property type="molecule type" value="Genomic_DNA"/>
</dbReference>
<feature type="domain" description="Rhodanese" evidence="1">
    <location>
        <begin position="2"/>
        <end position="48"/>
    </location>
</feature>
<accession>X0YUP4</accession>
<dbReference type="InterPro" id="IPR001509">
    <property type="entry name" value="Epimerase_deHydtase"/>
</dbReference>
<name>X0YUP4_9ZZZZ</name>
<dbReference type="SUPFAM" id="SSF51735">
    <property type="entry name" value="NAD(P)-binding Rossmann-fold domains"/>
    <property type="match status" value="1"/>
</dbReference>
<gene>
    <name evidence="2" type="ORF">S01H1_82528</name>
</gene>
<dbReference type="AlphaFoldDB" id="X0YUP4"/>
<dbReference type="Gene3D" id="3.40.50.720">
    <property type="entry name" value="NAD(P)-binding Rossmann-like Domain"/>
    <property type="match status" value="1"/>
</dbReference>
<organism evidence="2">
    <name type="scientific">marine sediment metagenome</name>
    <dbReference type="NCBI Taxonomy" id="412755"/>
    <lineage>
        <taxon>unclassified sequences</taxon>
        <taxon>metagenomes</taxon>
        <taxon>ecological metagenomes</taxon>
    </lineage>
</organism>
<evidence type="ECO:0000313" key="2">
    <source>
        <dbReference type="EMBL" id="GAG50417.1"/>
    </source>
</evidence>
<dbReference type="Pfam" id="PF01370">
    <property type="entry name" value="Epimerase"/>
    <property type="match status" value="1"/>
</dbReference>
<sequence>MDKRILVTGAGGFIGSHLAREFFKEGYSVKVVDIKWDGYIEEPYYSEKLTLDLREKENCIEATKDINY</sequence>